<feature type="binding site" evidence="7">
    <location>
        <position position="193"/>
    </location>
    <ligand>
        <name>Fe(2+)</name>
        <dbReference type="ChEBI" id="CHEBI:29033"/>
    </ligand>
</feature>
<dbReference type="AlphaFoldDB" id="A0A255XUR5"/>
<dbReference type="Pfam" id="PF00762">
    <property type="entry name" value="Ferrochelatase"/>
    <property type="match status" value="1"/>
</dbReference>
<dbReference type="CDD" id="cd03411">
    <property type="entry name" value="Ferrochelatase_N"/>
    <property type="match status" value="1"/>
</dbReference>
<dbReference type="PANTHER" id="PTHR11108">
    <property type="entry name" value="FERROCHELATASE"/>
    <property type="match status" value="1"/>
</dbReference>
<evidence type="ECO:0000313" key="9">
    <source>
        <dbReference type="EMBL" id="OYQ20641.1"/>
    </source>
</evidence>
<keyword evidence="4 7" id="KW-0456">Lyase</keyword>
<keyword evidence="7 8" id="KW-0963">Cytoplasm</keyword>
<evidence type="ECO:0000313" key="10">
    <source>
        <dbReference type="Proteomes" id="UP000216361"/>
    </source>
</evidence>
<dbReference type="UniPathway" id="UPA00252">
    <property type="reaction ID" value="UER00325"/>
</dbReference>
<keyword evidence="2 7" id="KW-0408">Iron</keyword>
<dbReference type="OrthoDB" id="9809741at2"/>
<accession>A0A255XUR5</accession>
<dbReference type="GO" id="GO:0046872">
    <property type="term" value="F:metal ion binding"/>
    <property type="evidence" value="ECO:0007669"/>
    <property type="project" value="UniProtKB-KW"/>
</dbReference>
<keyword evidence="3 7" id="KW-0350">Heme biosynthesis</keyword>
<evidence type="ECO:0000256" key="5">
    <source>
        <dbReference type="ARBA" id="ARBA00023244"/>
    </source>
</evidence>
<comment type="subcellular location">
    <subcellularLocation>
        <location evidence="7 8">Cytoplasm</location>
    </subcellularLocation>
</comment>
<dbReference type="InterPro" id="IPR033644">
    <property type="entry name" value="Ferrochelatase_C"/>
</dbReference>
<comment type="function">
    <text evidence="7 8">Catalyzes the ferrous insertion into protoporphyrin IX.</text>
</comment>
<dbReference type="GO" id="GO:0005737">
    <property type="term" value="C:cytoplasm"/>
    <property type="evidence" value="ECO:0007669"/>
    <property type="project" value="UniProtKB-SubCell"/>
</dbReference>
<dbReference type="NCBIfam" id="TIGR00109">
    <property type="entry name" value="hemH"/>
    <property type="match status" value="1"/>
</dbReference>
<dbReference type="EMBL" id="NOXS01000027">
    <property type="protein sequence ID" value="OYQ20641.1"/>
    <property type="molecule type" value="Genomic_DNA"/>
</dbReference>
<dbReference type="PANTHER" id="PTHR11108:SF1">
    <property type="entry name" value="FERROCHELATASE, MITOCHONDRIAL"/>
    <property type="match status" value="1"/>
</dbReference>
<dbReference type="EC" id="4.98.1.1" evidence="7 8"/>
<comment type="caution">
    <text evidence="9">The sequence shown here is derived from an EMBL/GenBank/DDBJ whole genome shotgun (WGS) entry which is preliminary data.</text>
</comment>
<evidence type="ECO:0000256" key="8">
    <source>
        <dbReference type="RuleBase" id="RU000607"/>
    </source>
</evidence>
<dbReference type="RefSeq" id="WP_094407793.1">
    <property type="nucleotide sequence ID" value="NZ_BMJZ01000009.1"/>
</dbReference>
<keyword evidence="7" id="KW-0479">Metal-binding</keyword>
<organism evidence="9 10">
    <name type="scientific">Elstera cyanobacteriorum</name>
    <dbReference type="NCBI Taxonomy" id="2022747"/>
    <lineage>
        <taxon>Bacteria</taxon>
        <taxon>Pseudomonadati</taxon>
        <taxon>Pseudomonadota</taxon>
        <taxon>Alphaproteobacteria</taxon>
        <taxon>Rhodospirillales</taxon>
        <taxon>Rhodospirillaceae</taxon>
        <taxon>Elstera</taxon>
    </lineage>
</organism>
<dbReference type="SUPFAM" id="SSF53800">
    <property type="entry name" value="Chelatase"/>
    <property type="match status" value="1"/>
</dbReference>
<dbReference type="PROSITE" id="PS00534">
    <property type="entry name" value="FERROCHELATASE"/>
    <property type="match status" value="1"/>
</dbReference>
<protein>
    <recommendedName>
        <fullName evidence="7 8">Ferrochelatase</fullName>
        <ecNumber evidence="7 8">4.98.1.1</ecNumber>
    </recommendedName>
    <alternativeName>
        <fullName evidence="7">Heme synthase</fullName>
    </alternativeName>
    <alternativeName>
        <fullName evidence="7">Protoheme ferro-lyase</fullName>
    </alternativeName>
</protein>
<sequence length="343" mass="37029">MSKRAIILFNLGGPDKPEAVEPFLFNLFNDPAIIGAPGPIRYLIARLISRRRAPIAQEIYANLGGGSPLLPNTQAQARALEMALTQPGEETRCFIAMRYWHPRADDVAREVAAWKPDRVVLVPLYPQYSKTTSGSSLKEWQKAAEAAGLTAPVSTLCCWPEEPGFISAAAALVRETYAGALAHGTPRVLFSAHGLPKKVIRSGDPYQFQVEKSAAAVVEALGIPQLDWLVSYQSRVGPLEWIGPATDDEIRRAGQDKVPLIVCPIAFVSDHSETLVELDIEYKHLADESGVPAYFRVPVVATHPAFIDGLARAIALKDRQGGLSCAGGGRLCPAAFGQCPARA</sequence>
<name>A0A255XUR5_9PROT</name>
<comment type="catalytic activity">
    <reaction evidence="7 8">
        <text>heme b + 2 H(+) = protoporphyrin IX + Fe(2+)</text>
        <dbReference type="Rhea" id="RHEA:22584"/>
        <dbReference type="ChEBI" id="CHEBI:15378"/>
        <dbReference type="ChEBI" id="CHEBI:29033"/>
        <dbReference type="ChEBI" id="CHEBI:57306"/>
        <dbReference type="ChEBI" id="CHEBI:60344"/>
        <dbReference type="EC" id="4.98.1.1"/>
    </reaction>
</comment>
<comment type="catalytic activity">
    <reaction evidence="6">
        <text>Fe-coproporphyrin III + 2 H(+) = coproporphyrin III + Fe(2+)</text>
        <dbReference type="Rhea" id="RHEA:49572"/>
        <dbReference type="ChEBI" id="CHEBI:15378"/>
        <dbReference type="ChEBI" id="CHEBI:29033"/>
        <dbReference type="ChEBI" id="CHEBI:68438"/>
        <dbReference type="ChEBI" id="CHEBI:131725"/>
        <dbReference type="EC" id="4.99.1.9"/>
    </reaction>
    <physiologicalReaction direction="right-to-left" evidence="6">
        <dbReference type="Rhea" id="RHEA:49574"/>
    </physiologicalReaction>
</comment>
<evidence type="ECO:0000256" key="1">
    <source>
        <dbReference type="ARBA" id="ARBA00007718"/>
    </source>
</evidence>
<comment type="similarity">
    <text evidence="1 7 8">Belongs to the ferrochelatase family.</text>
</comment>
<keyword evidence="10" id="KW-1185">Reference proteome</keyword>
<dbReference type="InterPro" id="IPR019772">
    <property type="entry name" value="Ferrochelatase_AS"/>
</dbReference>
<evidence type="ECO:0000256" key="2">
    <source>
        <dbReference type="ARBA" id="ARBA00023004"/>
    </source>
</evidence>
<dbReference type="Proteomes" id="UP000216361">
    <property type="component" value="Unassembled WGS sequence"/>
</dbReference>
<dbReference type="InterPro" id="IPR033659">
    <property type="entry name" value="Ferrochelatase_N"/>
</dbReference>
<evidence type="ECO:0000256" key="6">
    <source>
        <dbReference type="ARBA" id="ARBA00024536"/>
    </source>
</evidence>
<proteinExistence type="inferred from homology"/>
<evidence type="ECO:0000256" key="4">
    <source>
        <dbReference type="ARBA" id="ARBA00023239"/>
    </source>
</evidence>
<dbReference type="GO" id="GO:0006783">
    <property type="term" value="P:heme biosynthetic process"/>
    <property type="evidence" value="ECO:0007669"/>
    <property type="project" value="UniProtKB-UniRule"/>
</dbReference>
<feature type="binding site" evidence="7">
    <location>
        <position position="273"/>
    </location>
    <ligand>
        <name>Fe(2+)</name>
        <dbReference type="ChEBI" id="CHEBI:29033"/>
    </ligand>
</feature>
<dbReference type="CDD" id="cd00419">
    <property type="entry name" value="Ferrochelatase_C"/>
    <property type="match status" value="1"/>
</dbReference>
<evidence type="ECO:0000256" key="3">
    <source>
        <dbReference type="ARBA" id="ARBA00023133"/>
    </source>
</evidence>
<dbReference type="Gene3D" id="3.40.50.1400">
    <property type="match status" value="2"/>
</dbReference>
<dbReference type="InterPro" id="IPR001015">
    <property type="entry name" value="Ferrochelatase"/>
</dbReference>
<keyword evidence="5 7" id="KW-0627">Porphyrin biosynthesis</keyword>
<dbReference type="HAMAP" id="MF_00323">
    <property type="entry name" value="Ferrochelatase"/>
    <property type="match status" value="1"/>
</dbReference>
<comment type="pathway">
    <text evidence="7 8">Porphyrin-containing compound metabolism; protoheme biosynthesis; protoheme from protoporphyrin-IX: step 1/1.</text>
</comment>
<gene>
    <name evidence="7 9" type="primary">hemH</name>
    <name evidence="9" type="ORF">CHR90_04530</name>
</gene>
<evidence type="ECO:0000256" key="7">
    <source>
        <dbReference type="HAMAP-Rule" id="MF_00323"/>
    </source>
</evidence>
<reference evidence="9 10" key="1">
    <citation type="submission" date="2017-07" db="EMBL/GenBank/DDBJ databases">
        <title>Elstera cyanobacteriorum sp. nov., a novel bacterium isolated from cyanobacterial aggregates in a eutrophic lake.</title>
        <authorList>
            <person name="Cai H."/>
        </authorList>
    </citation>
    <scope>NUCLEOTIDE SEQUENCE [LARGE SCALE GENOMIC DNA]</scope>
    <source>
        <strain evidence="9 10">TH019</strain>
    </source>
</reference>
<dbReference type="GO" id="GO:0004325">
    <property type="term" value="F:ferrochelatase activity"/>
    <property type="evidence" value="ECO:0007669"/>
    <property type="project" value="UniProtKB-UniRule"/>
</dbReference>